<keyword evidence="1" id="KW-0472">Membrane</keyword>
<keyword evidence="3" id="KW-0808">Transferase</keyword>
<accession>A0A0F3GX00</accession>
<dbReference type="InterPro" id="IPR007891">
    <property type="entry name" value="CHASE3"/>
</dbReference>
<organism evidence="3 4">
    <name type="scientific">Candidatus Magnetobacterium bavaricum</name>
    <dbReference type="NCBI Taxonomy" id="29290"/>
    <lineage>
        <taxon>Bacteria</taxon>
        <taxon>Pseudomonadati</taxon>
        <taxon>Nitrospirota</taxon>
        <taxon>Thermodesulfovibrionia</taxon>
        <taxon>Thermodesulfovibrionales</taxon>
        <taxon>Candidatus Magnetobacteriaceae</taxon>
        <taxon>Candidatus Magnetobacterium</taxon>
    </lineage>
</organism>
<feature type="transmembrane region" description="Helical" evidence="1">
    <location>
        <begin position="39"/>
        <end position="61"/>
    </location>
</feature>
<feature type="transmembrane region" description="Helical" evidence="1">
    <location>
        <begin position="73"/>
        <end position="95"/>
    </location>
</feature>
<dbReference type="Pfam" id="PF05227">
    <property type="entry name" value="CHASE3"/>
    <property type="match status" value="1"/>
</dbReference>
<reference evidence="3 4" key="1">
    <citation type="submission" date="2015-02" db="EMBL/GenBank/DDBJ databases">
        <title>Single-cell genomics of uncultivated deep-branching MTB reveals a conserved set of magnetosome genes.</title>
        <authorList>
            <person name="Kolinko S."/>
            <person name="Richter M."/>
            <person name="Glockner F.O."/>
            <person name="Brachmann A."/>
            <person name="Schuler D."/>
        </authorList>
    </citation>
    <scope>NUCLEOTIDE SEQUENCE [LARGE SCALE GENOMIC DNA]</scope>
    <source>
        <strain evidence="3">TM-1</strain>
    </source>
</reference>
<name>A0A0F3GX00_9BACT</name>
<feature type="transmembrane region" description="Helical" evidence="1">
    <location>
        <begin position="150"/>
        <end position="170"/>
    </location>
</feature>
<feature type="transmembrane region" description="Helical" evidence="1">
    <location>
        <begin position="182"/>
        <end position="204"/>
    </location>
</feature>
<keyword evidence="3" id="KW-0418">Kinase</keyword>
<dbReference type="EMBL" id="LACI01000608">
    <property type="protein sequence ID" value="KJU86405.1"/>
    <property type="molecule type" value="Genomic_DNA"/>
</dbReference>
<proteinExistence type="predicted"/>
<protein>
    <submittedName>
        <fullName evidence="3">Multi-sensor hybrid histidine kinase</fullName>
    </submittedName>
</protein>
<comment type="caution">
    <text evidence="3">The sequence shown here is derived from an EMBL/GenBank/DDBJ whole genome shotgun (WGS) entry which is preliminary data.</text>
</comment>
<dbReference type="AlphaFoldDB" id="A0A0F3GX00"/>
<sequence>MKHRKTVRTIGTVVGLVGALVMLGWILDIGILKSILPHWVSMKVLTAISFILSGITLYVMASYLDGKKTIGQVILPASSATIIIIMVTLMVSSLLGMRLGIEDFFVREEASAVKSVAPGMPSIGTMTAFILCALAGGFTLFNVQDLQKKLLVMGWLVVALGTSAMLGYMANAPLLYYYIKGASTAMAFHTALLFTALGTGLILLSKTIRQDINAMKYPLGTKIGAGIALCITIMIVISALSLISITKFIDSFKWVQSTQEFANKTNATVNLLRLAQLNQRNYVISGSDSYLKDAEASFEQIDTNLNDLIIMATDVQQKRLDEFQKAITD</sequence>
<feature type="transmembrane region" description="Helical" evidence="1">
    <location>
        <begin position="225"/>
        <end position="245"/>
    </location>
</feature>
<feature type="non-terminal residue" evidence="3">
    <location>
        <position position="329"/>
    </location>
</feature>
<keyword evidence="4" id="KW-1185">Reference proteome</keyword>
<keyword evidence="1" id="KW-0812">Transmembrane</keyword>
<evidence type="ECO:0000256" key="1">
    <source>
        <dbReference type="SAM" id="Phobius"/>
    </source>
</evidence>
<dbReference type="Proteomes" id="UP000033423">
    <property type="component" value="Unassembled WGS sequence"/>
</dbReference>
<feature type="transmembrane region" description="Helical" evidence="1">
    <location>
        <begin position="7"/>
        <end position="27"/>
    </location>
</feature>
<dbReference type="GO" id="GO:0016301">
    <property type="term" value="F:kinase activity"/>
    <property type="evidence" value="ECO:0007669"/>
    <property type="project" value="UniProtKB-KW"/>
</dbReference>
<keyword evidence="1" id="KW-1133">Transmembrane helix</keyword>
<feature type="transmembrane region" description="Helical" evidence="1">
    <location>
        <begin position="123"/>
        <end position="143"/>
    </location>
</feature>
<evidence type="ECO:0000313" key="4">
    <source>
        <dbReference type="Proteomes" id="UP000033423"/>
    </source>
</evidence>
<evidence type="ECO:0000259" key="2">
    <source>
        <dbReference type="Pfam" id="PF05227"/>
    </source>
</evidence>
<feature type="domain" description="CHASE3" evidence="2">
    <location>
        <begin position="253"/>
        <end position="328"/>
    </location>
</feature>
<gene>
    <name evidence="3" type="ORF">MBAV_001401</name>
</gene>
<evidence type="ECO:0000313" key="3">
    <source>
        <dbReference type="EMBL" id="KJU86405.1"/>
    </source>
</evidence>